<protein>
    <submittedName>
        <fullName evidence="3">Uncharacterized protein</fullName>
    </submittedName>
</protein>
<dbReference type="RefSeq" id="WP_136082661.1">
    <property type="nucleotide sequence ID" value="NZ_CAAHFG010000004.1"/>
</dbReference>
<dbReference type="Proteomes" id="UP000366872">
    <property type="component" value="Unassembled WGS sequence"/>
</dbReference>
<dbReference type="AlphaFoldDB" id="A0A6C2UAN2"/>
<gene>
    <name evidence="3" type="ORF">PDESU_05763</name>
</gene>
<name>A0A6C2UAN2_PONDE</name>
<reference evidence="3 4" key="1">
    <citation type="submission" date="2019-04" db="EMBL/GenBank/DDBJ databases">
        <authorList>
            <person name="Van Vliet M D."/>
        </authorList>
    </citation>
    <scope>NUCLEOTIDE SEQUENCE [LARGE SCALE GENOMIC DNA]</scope>
    <source>
        <strain evidence="3 4">F1</strain>
    </source>
</reference>
<evidence type="ECO:0000256" key="2">
    <source>
        <dbReference type="SAM" id="Phobius"/>
    </source>
</evidence>
<dbReference type="EMBL" id="CAAHFG010000004">
    <property type="protein sequence ID" value="VGO17168.1"/>
    <property type="molecule type" value="Genomic_DNA"/>
</dbReference>
<keyword evidence="2" id="KW-0472">Membrane</keyword>
<keyword evidence="2" id="KW-1133">Transmembrane helix</keyword>
<keyword evidence="2" id="KW-0812">Transmembrane</keyword>
<proteinExistence type="predicted"/>
<organism evidence="3 4">
    <name type="scientific">Pontiella desulfatans</name>
    <dbReference type="NCBI Taxonomy" id="2750659"/>
    <lineage>
        <taxon>Bacteria</taxon>
        <taxon>Pseudomonadati</taxon>
        <taxon>Kiritimatiellota</taxon>
        <taxon>Kiritimatiellia</taxon>
        <taxon>Kiritimatiellales</taxon>
        <taxon>Pontiellaceae</taxon>
        <taxon>Pontiella</taxon>
    </lineage>
</organism>
<evidence type="ECO:0000313" key="3">
    <source>
        <dbReference type="EMBL" id="VGO17168.1"/>
    </source>
</evidence>
<evidence type="ECO:0000313" key="4">
    <source>
        <dbReference type="Proteomes" id="UP000366872"/>
    </source>
</evidence>
<keyword evidence="4" id="KW-1185">Reference proteome</keyword>
<sequence>MNFEKNKLLIMGGGLCAMLLVAELVFLVLGNVRLGNEKRALKSSYRQLERLHDRQPFPSEENIGAVQENLDKLEYEAGELAAALMRDPLPQDSIEAADFSARAQDVIERFRKMALQEGVVLPDSLEVGFAQYASGGSVPANPHVPRLSRQLYSVERVAEVLVRSGVGSIDSLTRETFEEEALPPPNQERRRRPSRPANPEERPRARMLLASEVHPEGLYYTERVGVSFTAKEDVVWRVLDRFAAAPHFIVVSGFSHTTKSNILAYNPDLVKRAGETDDETLRYLSEGILVGKKALSRPERIIAGNDDVQVSMVVDVYNFGAEGEGR</sequence>
<accession>A0A6C2UAN2</accession>
<evidence type="ECO:0000256" key="1">
    <source>
        <dbReference type="SAM" id="MobiDB-lite"/>
    </source>
</evidence>
<feature type="region of interest" description="Disordered" evidence="1">
    <location>
        <begin position="174"/>
        <end position="206"/>
    </location>
</feature>
<feature type="transmembrane region" description="Helical" evidence="2">
    <location>
        <begin position="12"/>
        <end position="32"/>
    </location>
</feature>